<dbReference type="Proteomes" id="UP000316270">
    <property type="component" value="Chromosome 18"/>
</dbReference>
<proteinExistence type="predicted"/>
<dbReference type="EMBL" id="CP042202">
    <property type="protein sequence ID" value="QDS77781.1"/>
    <property type="molecule type" value="Genomic_DNA"/>
</dbReference>
<gene>
    <name evidence="3" type="ORF">FKW77_005362</name>
</gene>
<name>A0A517LQ59_9PEZI</name>
<organism evidence="3 4">
    <name type="scientific">Venturia effusa</name>
    <dbReference type="NCBI Taxonomy" id="50376"/>
    <lineage>
        <taxon>Eukaryota</taxon>
        <taxon>Fungi</taxon>
        <taxon>Dikarya</taxon>
        <taxon>Ascomycota</taxon>
        <taxon>Pezizomycotina</taxon>
        <taxon>Dothideomycetes</taxon>
        <taxon>Pleosporomycetidae</taxon>
        <taxon>Venturiales</taxon>
        <taxon>Venturiaceae</taxon>
        <taxon>Venturia</taxon>
    </lineage>
</organism>
<feature type="region of interest" description="Disordered" evidence="1">
    <location>
        <begin position="39"/>
        <end position="58"/>
    </location>
</feature>
<sequence>MDVQSLVKDNAGLCRRQVPTTMMGWACSDVTGLGLKHTKGVKPPVDDSTPFARRPPTKPHLSDLLCTQTYTTIWPFARSSYWTYARHNERTNSAQNNDDSWACPPTLTIHHLDSANVVALKRVERAPVSPSPTCLPLPFTRPPPFTRFNFQPSHHSDSSYQFRLKYGIECVSKQSPYHKADAVNALRDNLLLVIGQMDAVPLRCYSALTIAMDIGVLFGKPYRYIVALMLYSAYFYFILCV</sequence>
<feature type="transmembrane region" description="Helical" evidence="2">
    <location>
        <begin position="222"/>
        <end position="239"/>
    </location>
</feature>
<reference evidence="3 4" key="1">
    <citation type="submission" date="2019-07" db="EMBL/GenBank/DDBJ databases">
        <title>Finished genome of Venturia effusa.</title>
        <authorList>
            <person name="Young C.A."/>
            <person name="Cox M.P."/>
            <person name="Ganley A.R.D."/>
            <person name="David W.J."/>
        </authorList>
    </citation>
    <scope>NUCLEOTIDE SEQUENCE [LARGE SCALE GENOMIC DNA]</scope>
    <source>
        <strain evidence="4">albino</strain>
    </source>
</reference>
<evidence type="ECO:0000256" key="1">
    <source>
        <dbReference type="SAM" id="MobiDB-lite"/>
    </source>
</evidence>
<dbReference type="AlphaFoldDB" id="A0A517LQ59"/>
<keyword evidence="2" id="KW-0812">Transmembrane</keyword>
<evidence type="ECO:0000313" key="3">
    <source>
        <dbReference type="EMBL" id="QDS77781.1"/>
    </source>
</evidence>
<keyword evidence="2" id="KW-0472">Membrane</keyword>
<protein>
    <submittedName>
        <fullName evidence="3">Uncharacterized protein</fullName>
    </submittedName>
</protein>
<evidence type="ECO:0000256" key="2">
    <source>
        <dbReference type="SAM" id="Phobius"/>
    </source>
</evidence>
<accession>A0A517LQ59</accession>
<evidence type="ECO:0000313" key="4">
    <source>
        <dbReference type="Proteomes" id="UP000316270"/>
    </source>
</evidence>
<keyword evidence="4" id="KW-1185">Reference proteome</keyword>
<keyword evidence="2" id="KW-1133">Transmembrane helix</keyword>